<accession>A0AAY4AE35</accession>
<evidence type="ECO:0000313" key="3">
    <source>
        <dbReference type="Proteomes" id="UP000694580"/>
    </source>
</evidence>
<reference evidence="2 3" key="1">
    <citation type="submission" date="2020-06" db="EMBL/GenBank/DDBJ databases">
        <authorList>
            <consortium name="Wellcome Sanger Institute Data Sharing"/>
        </authorList>
    </citation>
    <scope>NUCLEOTIDE SEQUENCE [LARGE SCALE GENOMIC DNA]</scope>
</reference>
<dbReference type="SUPFAM" id="SSF48150">
    <property type="entry name" value="DNA-glycosylase"/>
    <property type="match status" value="1"/>
</dbReference>
<dbReference type="GO" id="GO:0003824">
    <property type="term" value="F:catalytic activity"/>
    <property type="evidence" value="ECO:0007669"/>
    <property type="project" value="InterPro"/>
</dbReference>
<organism evidence="2 3">
    <name type="scientific">Denticeps clupeoides</name>
    <name type="common">denticle herring</name>
    <dbReference type="NCBI Taxonomy" id="299321"/>
    <lineage>
        <taxon>Eukaryota</taxon>
        <taxon>Metazoa</taxon>
        <taxon>Chordata</taxon>
        <taxon>Craniata</taxon>
        <taxon>Vertebrata</taxon>
        <taxon>Euteleostomi</taxon>
        <taxon>Actinopterygii</taxon>
        <taxon>Neopterygii</taxon>
        <taxon>Teleostei</taxon>
        <taxon>Clupei</taxon>
        <taxon>Clupeiformes</taxon>
        <taxon>Denticipitoidei</taxon>
        <taxon>Denticipitidae</taxon>
        <taxon>Denticeps</taxon>
    </lineage>
</organism>
<dbReference type="PANTHER" id="PTHR21521:SF0">
    <property type="entry name" value="AMUN, ISOFORM A"/>
    <property type="match status" value="1"/>
</dbReference>
<reference evidence="2" key="2">
    <citation type="submission" date="2025-08" db="UniProtKB">
        <authorList>
            <consortium name="Ensembl"/>
        </authorList>
    </citation>
    <scope>IDENTIFICATION</scope>
</reference>
<name>A0AAY4AE35_9TELE</name>
<dbReference type="PANTHER" id="PTHR21521">
    <property type="entry name" value="AMUN, ISOFORM A"/>
    <property type="match status" value="1"/>
</dbReference>
<dbReference type="InterPro" id="IPR011257">
    <property type="entry name" value="DNA_glycosylase"/>
</dbReference>
<dbReference type="Ensembl" id="ENSDCDT00010007566.1">
    <property type="protein sequence ID" value="ENSDCDP00010007278.1"/>
    <property type="gene ID" value="ENSDCDG00010003175.1"/>
</dbReference>
<dbReference type="GeneTree" id="ENSGT00530000064671"/>
<feature type="region of interest" description="Disordered" evidence="1">
    <location>
        <begin position="222"/>
        <end position="254"/>
    </location>
</feature>
<evidence type="ECO:0000313" key="2">
    <source>
        <dbReference type="Ensembl" id="ENSDCDP00010007278.1"/>
    </source>
</evidence>
<evidence type="ECO:0000256" key="1">
    <source>
        <dbReference type="SAM" id="MobiDB-lite"/>
    </source>
</evidence>
<proteinExistence type="predicted"/>
<dbReference type="GO" id="GO:0006281">
    <property type="term" value="P:DNA repair"/>
    <property type="evidence" value="ECO:0007669"/>
    <property type="project" value="InterPro"/>
</dbReference>
<reference evidence="2" key="3">
    <citation type="submission" date="2025-09" db="UniProtKB">
        <authorList>
            <consortium name="Ensembl"/>
        </authorList>
    </citation>
    <scope>IDENTIFICATION</scope>
</reference>
<gene>
    <name evidence="2" type="primary">zgc:112496</name>
</gene>
<dbReference type="Proteomes" id="UP000694580">
    <property type="component" value="Chromosome 2"/>
</dbReference>
<keyword evidence="3" id="KW-1185">Reference proteome</keyword>
<dbReference type="AlphaFoldDB" id="A0AAY4AE35"/>
<sequence>MPADKGLFGCLDPAIWRGVYGKYWTVMATKASGKGRSAGKLLNLDKWYQEELPALISGRPLRYLVHAELVKLMEWKLARGRFRPGLQRLVVSNSEEEVESCTKHAFDLLPDVEAAIAKLSMLKGIGPATASAVLAAGAGDEVAFMADECVESIPELCPVQYTAKHFSRYLQHITAKTQHLNEVDSQKDWTPHRVELCLWTWAAANQLQPSLMEEFIVLGQPETSGQPVKKVTPRANKTNSEMSNEKTVKRRKMQ</sequence>
<protein>
    <submittedName>
        <fullName evidence="2">Uncharacterized protein</fullName>
    </submittedName>
</protein>